<dbReference type="PROSITE" id="PS01124">
    <property type="entry name" value="HTH_ARAC_FAMILY_2"/>
    <property type="match status" value="1"/>
</dbReference>
<dbReference type="GO" id="GO:0043565">
    <property type="term" value="F:sequence-specific DNA binding"/>
    <property type="evidence" value="ECO:0007669"/>
    <property type="project" value="InterPro"/>
</dbReference>
<dbReference type="OrthoDB" id="792101at2"/>
<dbReference type="SUPFAM" id="SSF46689">
    <property type="entry name" value="Homeodomain-like"/>
    <property type="match status" value="1"/>
</dbReference>
<organism evidence="5 6">
    <name type="scientific">Arundinibacter roseus</name>
    <dbReference type="NCBI Taxonomy" id="2070510"/>
    <lineage>
        <taxon>Bacteria</taxon>
        <taxon>Pseudomonadati</taxon>
        <taxon>Bacteroidota</taxon>
        <taxon>Cytophagia</taxon>
        <taxon>Cytophagales</taxon>
        <taxon>Spirosomataceae</taxon>
        <taxon>Arundinibacter</taxon>
    </lineage>
</organism>
<evidence type="ECO:0000256" key="1">
    <source>
        <dbReference type="ARBA" id="ARBA00023015"/>
    </source>
</evidence>
<dbReference type="InterPro" id="IPR011051">
    <property type="entry name" value="RmlC_Cupin_sf"/>
</dbReference>
<dbReference type="RefSeq" id="WP_132117403.1">
    <property type="nucleotide sequence ID" value="NZ_SMJU01000006.1"/>
</dbReference>
<proteinExistence type="predicted"/>
<dbReference type="SUPFAM" id="SSF51182">
    <property type="entry name" value="RmlC-like cupins"/>
    <property type="match status" value="1"/>
</dbReference>
<dbReference type="EMBL" id="SMJU01000006">
    <property type="protein sequence ID" value="TDB65182.1"/>
    <property type="molecule type" value="Genomic_DNA"/>
</dbReference>
<dbReference type="InterPro" id="IPR009057">
    <property type="entry name" value="Homeodomain-like_sf"/>
</dbReference>
<dbReference type="PRINTS" id="PR00032">
    <property type="entry name" value="HTHARAC"/>
</dbReference>
<dbReference type="Pfam" id="PF12833">
    <property type="entry name" value="HTH_18"/>
    <property type="match status" value="1"/>
</dbReference>
<keyword evidence="2" id="KW-0238">DNA-binding</keyword>
<dbReference type="PANTHER" id="PTHR43280">
    <property type="entry name" value="ARAC-FAMILY TRANSCRIPTIONAL REGULATOR"/>
    <property type="match status" value="1"/>
</dbReference>
<dbReference type="InterPro" id="IPR014710">
    <property type="entry name" value="RmlC-like_jellyroll"/>
</dbReference>
<feature type="domain" description="HTH araC/xylS-type" evidence="4">
    <location>
        <begin position="185"/>
        <end position="283"/>
    </location>
</feature>
<evidence type="ECO:0000313" key="5">
    <source>
        <dbReference type="EMBL" id="TDB65182.1"/>
    </source>
</evidence>
<protein>
    <submittedName>
        <fullName evidence="5">AraC family transcriptional regulator</fullName>
    </submittedName>
</protein>
<accession>A0A4R4KEE3</accession>
<dbReference type="GO" id="GO:0003700">
    <property type="term" value="F:DNA-binding transcription factor activity"/>
    <property type="evidence" value="ECO:0007669"/>
    <property type="project" value="InterPro"/>
</dbReference>
<dbReference type="InterPro" id="IPR020449">
    <property type="entry name" value="Tscrpt_reg_AraC-type_HTH"/>
</dbReference>
<reference evidence="5 6" key="1">
    <citation type="submission" date="2019-02" db="EMBL/GenBank/DDBJ databases">
        <title>Arundinibacter roseus gen. nov., sp. nov., a new member of the family Cytophagaceae.</title>
        <authorList>
            <person name="Szuroczki S."/>
            <person name="Khayer B."/>
            <person name="Sproer C."/>
            <person name="Toumi M."/>
            <person name="Szabo A."/>
            <person name="Felfoldi T."/>
            <person name="Schumann P."/>
            <person name="Toth E."/>
        </authorList>
    </citation>
    <scope>NUCLEOTIDE SEQUENCE [LARGE SCALE GENOMIC DNA]</scope>
    <source>
        <strain evidence="5 6">DMA-k-7a</strain>
    </source>
</reference>
<name>A0A4R4KEE3_9BACT</name>
<evidence type="ECO:0000313" key="6">
    <source>
        <dbReference type="Proteomes" id="UP000295706"/>
    </source>
</evidence>
<sequence length="285" mass="32966">MKPISFHIPRTQREVFRIQAERLPHFYDRLHLHDEIQFTLIVNGAGTLIAGDFVGRFEPGDVFMIGKQLPHVFRCDRRFYESPEEVESISVFFDESYAGTDFWETAELQLTREWLQRLGQGGRLTEPSRTQAASYLQNLANLQGLDKLIEGFRLLKYMEESTDSEPLSVQEGGQFSKELLGDRMNKIVSFTFHESHRAISIEEVADLVALTPSAFCRFFKLRTRKTYFTFLNEIRISHACRLLLTTDWPVGTICMESGFSNLSHFNVSFRKSTGVTPKAYRMKVR</sequence>
<evidence type="ECO:0000256" key="2">
    <source>
        <dbReference type="ARBA" id="ARBA00023125"/>
    </source>
</evidence>
<evidence type="ECO:0000259" key="4">
    <source>
        <dbReference type="PROSITE" id="PS01124"/>
    </source>
</evidence>
<dbReference type="PROSITE" id="PS00041">
    <property type="entry name" value="HTH_ARAC_FAMILY_1"/>
    <property type="match status" value="1"/>
</dbReference>
<keyword evidence="6" id="KW-1185">Reference proteome</keyword>
<dbReference type="Proteomes" id="UP000295706">
    <property type="component" value="Unassembled WGS sequence"/>
</dbReference>
<gene>
    <name evidence="5" type="ORF">EZE20_10760</name>
</gene>
<comment type="caution">
    <text evidence="5">The sequence shown here is derived from an EMBL/GenBank/DDBJ whole genome shotgun (WGS) entry which is preliminary data.</text>
</comment>
<dbReference type="Gene3D" id="1.10.10.60">
    <property type="entry name" value="Homeodomain-like"/>
    <property type="match status" value="2"/>
</dbReference>
<keyword evidence="1" id="KW-0805">Transcription regulation</keyword>
<dbReference type="AlphaFoldDB" id="A0A4R4KEE3"/>
<dbReference type="SMART" id="SM00342">
    <property type="entry name" value="HTH_ARAC"/>
    <property type="match status" value="1"/>
</dbReference>
<dbReference type="InterPro" id="IPR018060">
    <property type="entry name" value="HTH_AraC"/>
</dbReference>
<dbReference type="InterPro" id="IPR018062">
    <property type="entry name" value="HTH_AraC-typ_CS"/>
</dbReference>
<dbReference type="PANTHER" id="PTHR43280:SF2">
    <property type="entry name" value="HTH-TYPE TRANSCRIPTIONAL REGULATOR EXSA"/>
    <property type="match status" value="1"/>
</dbReference>
<keyword evidence="3" id="KW-0804">Transcription</keyword>
<dbReference type="Gene3D" id="2.60.120.10">
    <property type="entry name" value="Jelly Rolls"/>
    <property type="match status" value="1"/>
</dbReference>
<evidence type="ECO:0000256" key="3">
    <source>
        <dbReference type="ARBA" id="ARBA00023163"/>
    </source>
</evidence>